<dbReference type="EMBL" id="KZ825540">
    <property type="protein sequence ID" value="PYI28861.1"/>
    <property type="molecule type" value="Genomic_DNA"/>
</dbReference>
<dbReference type="SUPFAM" id="SSF50129">
    <property type="entry name" value="GroES-like"/>
    <property type="match status" value="1"/>
</dbReference>
<accession>A0A2V5HYI3</accession>
<dbReference type="InterPro" id="IPR036291">
    <property type="entry name" value="NAD(P)-bd_dom_sf"/>
</dbReference>
<protein>
    <submittedName>
        <fullName evidence="7">Alcohol dehydrogenase</fullName>
    </submittedName>
</protein>
<keyword evidence="8" id="KW-1185">Reference proteome</keyword>
<reference evidence="7 8" key="1">
    <citation type="submission" date="2018-02" db="EMBL/GenBank/DDBJ databases">
        <title>The genomes of Aspergillus section Nigri reveals drivers in fungal speciation.</title>
        <authorList>
            <consortium name="DOE Joint Genome Institute"/>
            <person name="Vesth T.C."/>
            <person name="Nybo J."/>
            <person name="Theobald S."/>
            <person name="Brandl J."/>
            <person name="Frisvad J.C."/>
            <person name="Nielsen K.F."/>
            <person name="Lyhne E.K."/>
            <person name="Kogle M.E."/>
            <person name="Kuo A."/>
            <person name="Riley R."/>
            <person name="Clum A."/>
            <person name="Nolan M."/>
            <person name="Lipzen A."/>
            <person name="Salamov A."/>
            <person name="Henrissat B."/>
            <person name="Wiebenga A."/>
            <person name="De vries R.P."/>
            <person name="Grigoriev I.V."/>
            <person name="Mortensen U.H."/>
            <person name="Andersen M.R."/>
            <person name="Baker S.E."/>
        </authorList>
    </citation>
    <scope>NUCLEOTIDE SEQUENCE [LARGE SCALE GENOMIC DNA]</scope>
    <source>
        <strain evidence="7 8">CBS 114.80</strain>
    </source>
</reference>
<dbReference type="GO" id="GO:0046872">
    <property type="term" value="F:metal ion binding"/>
    <property type="evidence" value="ECO:0007669"/>
    <property type="project" value="UniProtKB-KW"/>
</dbReference>
<evidence type="ECO:0000256" key="5">
    <source>
        <dbReference type="ARBA" id="ARBA00023002"/>
    </source>
</evidence>
<evidence type="ECO:0000256" key="1">
    <source>
        <dbReference type="ARBA" id="ARBA00001947"/>
    </source>
</evidence>
<evidence type="ECO:0000256" key="2">
    <source>
        <dbReference type="ARBA" id="ARBA00008072"/>
    </source>
</evidence>
<dbReference type="PANTHER" id="PTHR42940">
    <property type="entry name" value="ALCOHOL DEHYDROGENASE 1-RELATED"/>
    <property type="match status" value="1"/>
</dbReference>
<organism evidence="7 8">
    <name type="scientific">Aspergillus indologenus CBS 114.80</name>
    <dbReference type="NCBI Taxonomy" id="1450541"/>
    <lineage>
        <taxon>Eukaryota</taxon>
        <taxon>Fungi</taxon>
        <taxon>Dikarya</taxon>
        <taxon>Ascomycota</taxon>
        <taxon>Pezizomycotina</taxon>
        <taxon>Eurotiomycetes</taxon>
        <taxon>Eurotiomycetidae</taxon>
        <taxon>Eurotiales</taxon>
        <taxon>Aspergillaceae</taxon>
        <taxon>Aspergillus</taxon>
        <taxon>Aspergillus subgen. Circumdati</taxon>
    </lineage>
</organism>
<feature type="domain" description="Enoyl reductase (ER)" evidence="6">
    <location>
        <begin position="19"/>
        <end position="357"/>
    </location>
</feature>
<name>A0A2V5HYI3_9EURO</name>
<comment type="cofactor">
    <cofactor evidence="1">
        <name>Zn(2+)</name>
        <dbReference type="ChEBI" id="CHEBI:29105"/>
    </cofactor>
</comment>
<dbReference type="Proteomes" id="UP000248817">
    <property type="component" value="Unassembled WGS sequence"/>
</dbReference>
<keyword evidence="3" id="KW-0479">Metal-binding</keyword>
<dbReference type="InterPro" id="IPR013154">
    <property type="entry name" value="ADH-like_N"/>
</dbReference>
<keyword evidence="4" id="KW-0862">Zinc</keyword>
<proteinExistence type="inferred from homology"/>
<dbReference type="SMART" id="SM00829">
    <property type="entry name" value="PKS_ER"/>
    <property type="match status" value="1"/>
</dbReference>
<dbReference type="InterPro" id="IPR013149">
    <property type="entry name" value="ADH-like_C"/>
</dbReference>
<evidence type="ECO:0000256" key="3">
    <source>
        <dbReference type="ARBA" id="ARBA00022723"/>
    </source>
</evidence>
<dbReference type="GO" id="GO:0005737">
    <property type="term" value="C:cytoplasm"/>
    <property type="evidence" value="ECO:0007669"/>
    <property type="project" value="TreeGrafter"/>
</dbReference>
<evidence type="ECO:0000313" key="8">
    <source>
        <dbReference type="Proteomes" id="UP000248817"/>
    </source>
</evidence>
<evidence type="ECO:0000313" key="7">
    <source>
        <dbReference type="EMBL" id="PYI28861.1"/>
    </source>
</evidence>
<comment type="similarity">
    <text evidence="2">Belongs to the zinc-containing alcohol dehydrogenase family.</text>
</comment>
<keyword evidence="5" id="KW-0560">Oxidoreductase</keyword>
<evidence type="ECO:0000259" key="6">
    <source>
        <dbReference type="SMART" id="SM00829"/>
    </source>
</evidence>
<dbReference type="AlphaFoldDB" id="A0A2V5HYI3"/>
<dbReference type="InterPro" id="IPR020843">
    <property type="entry name" value="ER"/>
</dbReference>
<dbReference type="PANTHER" id="PTHR42940:SF8">
    <property type="entry name" value="VACUOLAR PROTEIN SORTING-ASSOCIATED PROTEIN 11"/>
    <property type="match status" value="1"/>
</dbReference>
<dbReference type="SUPFAM" id="SSF51735">
    <property type="entry name" value="NAD(P)-binding Rossmann-fold domains"/>
    <property type="match status" value="1"/>
</dbReference>
<dbReference type="InterPro" id="IPR011032">
    <property type="entry name" value="GroES-like_sf"/>
</dbReference>
<dbReference type="GO" id="GO:0004022">
    <property type="term" value="F:alcohol dehydrogenase (NAD+) activity"/>
    <property type="evidence" value="ECO:0007669"/>
    <property type="project" value="TreeGrafter"/>
</dbReference>
<sequence length="359" mass="38363">MDTACAARSRRRAPISRYGAPYKLEDIPIPTISDDQLLVKVEAAGFCHTDHQIYNGVYKSPLPLTPSHEPAGTIVAVGKNVTGRWEPGQRIGMLNFRGACHACVGCDLARDPLRPDEPDTRFCENKENAGVNADGAFAEYIVADPATSVLLPEGVSFEQAAPLMWAGATVWTSLKDAGVQPHLPVGVIGVGGLGYLALQFAAGLGHRTIAIDNRPEGRQLASGLPAHLQPDEVVDYNSPHATKEVVGFAGGGGLGAVLVCTDSVDATEWSLKPLRPHGVCVPLGLPVEGFKFSACDLVFKELGIRGSLVANQRLLSDMVEFVAEKGVRSYVKTVKLEEAMNLPDLYMDPHLKGRLVVVP</sequence>
<dbReference type="Gene3D" id="3.90.180.10">
    <property type="entry name" value="Medium-chain alcohol dehydrogenases, catalytic domain"/>
    <property type="match status" value="1"/>
</dbReference>
<gene>
    <name evidence="7" type="ORF">BP00DRAFT_438096</name>
</gene>
<dbReference type="Pfam" id="PF00107">
    <property type="entry name" value="ADH_zinc_N"/>
    <property type="match status" value="1"/>
</dbReference>
<dbReference type="Gene3D" id="3.40.50.720">
    <property type="entry name" value="NAD(P)-binding Rossmann-like Domain"/>
    <property type="match status" value="1"/>
</dbReference>
<evidence type="ECO:0000256" key="4">
    <source>
        <dbReference type="ARBA" id="ARBA00022833"/>
    </source>
</evidence>
<dbReference type="Pfam" id="PF08240">
    <property type="entry name" value="ADH_N"/>
    <property type="match status" value="1"/>
</dbReference>